<comment type="similarity">
    <text evidence="2">Belongs to the TOM1 family.</text>
</comment>
<dbReference type="CDD" id="cd14231">
    <property type="entry name" value="GAT_GGA-like_plant"/>
    <property type="match status" value="1"/>
</dbReference>
<evidence type="ECO:0000313" key="10">
    <source>
        <dbReference type="Proteomes" id="UP000325081"/>
    </source>
</evidence>
<comment type="caution">
    <text evidence="9">The sequence shown here is derived from an EMBL/GenBank/DDBJ whole genome shotgun (WGS) entry which is preliminary data.</text>
</comment>
<evidence type="ECO:0000256" key="5">
    <source>
        <dbReference type="ARBA" id="ARBA00023136"/>
    </source>
</evidence>
<sequence length="535" mass="58641">MVNVMVERATSDMLIGPDWARNAEICDICNHDPMQAKDIVKSIKKRIHRRNAKVQLLALTLLETIVKNCGDIVHMHVAQKELPHQMVRIVKKKKRLGVVFPQRSESSAPAFAPPQNTNRNPESGPAPAESSAEAEFPTLSLTEIQNARGIMDVLADMLNAIDPANNEGIKQDVVVDLVEQCRTYKHRVVHLVNSTTDESLLNEGLALNDDLQRLLAKHESISSGATPIQLEKSNLETDHQPLVNIDAPLIDTGDDQHSDKGYRSNGQLTTTTTTSTTTKADQSIDLLSWDGFNSPNENSLALVPAGKIQPGGGPQHNPLDLVDMFTQSDDNLNKLGHQSSNSNGQESSNLSPLTNFQPPQDSSSIAPEYEQPVYSSPNTSSLPPPPWEAQLDDHDHEHEQAIISQQPQPISSSHLAVQNSQLAVGPHQPVGMYPQPMQSGYVYTEAQQMYGNQMGGYGYGPTYRYGQSQQFLEQNISGLSVSDNSMLKNSTNYRVSYVPSGKPSKPEDKLFGDLVEMSKFKPAADRSAPGRTGSM</sequence>
<feature type="compositionally biased region" description="Low complexity" evidence="6">
    <location>
        <begin position="269"/>
        <end position="278"/>
    </location>
</feature>
<feature type="compositionally biased region" description="Low complexity" evidence="6">
    <location>
        <begin position="121"/>
        <end position="134"/>
    </location>
</feature>
<organism evidence="9 10">
    <name type="scientific">Striga asiatica</name>
    <name type="common">Asiatic witchweed</name>
    <name type="synonym">Buchnera asiatica</name>
    <dbReference type="NCBI Taxonomy" id="4170"/>
    <lineage>
        <taxon>Eukaryota</taxon>
        <taxon>Viridiplantae</taxon>
        <taxon>Streptophyta</taxon>
        <taxon>Embryophyta</taxon>
        <taxon>Tracheophyta</taxon>
        <taxon>Spermatophyta</taxon>
        <taxon>Magnoliopsida</taxon>
        <taxon>eudicotyledons</taxon>
        <taxon>Gunneridae</taxon>
        <taxon>Pentapetalae</taxon>
        <taxon>asterids</taxon>
        <taxon>lamiids</taxon>
        <taxon>Lamiales</taxon>
        <taxon>Orobanchaceae</taxon>
        <taxon>Buchnereae</taxon>
        <taxon>Striga</taxon>
    </lineage>
</organism>
<evidence type="ECO:0000259" key="7">
    <source>
        <dbReference type="PROSITE" id="PS50179"/>
    </source>
</evidence>
<dbReference type="InterPro" id="IPR044836">
    <property type="entry name" value="TOL_plant"/>
</dbReference>
<evidence type="ECO:0000256" key="1">
    <source>
        <dbReference type="ARBA" id="ARBA00004170"/>
    </source>
</evidence>
<keyword evidence="5" id="KW-0472">Membrane</keyword>
<dbReference type="SUPFAM" id="SSF48464">
    <property type="entry name" value="ENTH/VHS domain"/>
    <property type="match status" value="1"/>
</dbReference>
<dbReference type="EMBL" id="BKCP01004550">
    <property type="protein sequence ID" value="GER32152.1"/>
    <property type="molecule type" value="Genomic_DNA"/>
</dbReference>
<dbReference type="InterPro" id="IPR004152">
    <property type="entry name" value="GAT_dom"/>
</dbReference>
<feature type="region of interest" description="Disordered" evidence="6">
    <location>
        <begin position="102"/>
        <end position="134"/>
    </location>
</feature>
<dbReference type="PANTHER" id="PTHR45898:SF4">
    <property type="entry name" value="TARGET OF MYB PROTEIN 1"/>
    <property type="match status" value="1"/>
</dbReference>
<dbReference type="InterPro" id="IPR038425">
    <property type="entry name" value="GAT_sf"/>
</dbReference>
<dbReference type="GO" id="GO:0035091">
    <property type="term" value="F:phosphatidylinositol binding"/>
    <property type="evidence" value="ECO:0007669"/>
    <property type="project" value="InterPro"/>
</dbReference>
<feature type="compositionally biased region" description="Low complexity" evidence="6">
    <location>
        <begin position="339"/>
        <end position="351"/>
    </location>
</feature>
<evidence type="ECO:0000256" key="3">
    <source>
        <dbReference type="ARBA" id="ARBA00022448"/>
    </source>
</evidence>
<dbReference type="Pfam" id="PF03127">
    <property type="entry name" value="GAT"/>
    <property type="match status" value="1"/>
</dbReference>
<dbReference type="AlphaFoldDB" id="A0A5A7PHM2"/>
<name>A0A5A7PHM2_STRAF</name>
<protein>
    <submittedName>
        <fullName evidence="9">ENTH/VHS/GAT family protein</fullName>
    </submittedName>
</protein>
<dbReference type="InterPro" id="IPR002014">
    <property type="entry name" value="VHS_dom"/>
</dbReference>
<proteinExistence type="inferred from homology"/>
<feature type="region of interest" description="Disordered" evidence="6">
    <location>
        <begin position="248"/>
        <end position="278"/>
    </location>
</feature>
<feature type="compositionally biased region" description="Polar residues" evidence="6">
    <location>
        <begin position="352"/>
        <end position="365"/>
    </location>
</feature>
<dbReference type="GO" id="GO:0005737">
    <property type="term" value="C:cytoplasm"/>
    <property type="evidence" value="ECO:0007669"/>
    <property type="project" value="UniProtKB-ARBA"/>
</dbReference>
<dbReference type="PANTHER" id="PTHR45898">
    <property type="entry name" value="TOM1-LIKE PROTEIN"/>
    <property type="match status" value="1"/>
</dbReference>
<dbReference type="Pfam" id="PF00790">
    <property type="entry name" value="VHS"/>
    <property type="match status" value="1"/>
</dbReference>
<comment type="subcellular location">
    <subcellularLocation>
        <location evidence="1">Membrane</location>
        <topology evidence="1">Peripheral membrane protein</topology>
    </subcellularLocation>
</comment>
<gene>
    <name evidence="9" type="ORF">STAS_08218</name>
</gene>
<feature type="domain" description="VHS" evidence="7">
    <location>
        <begin position="9"/>
        <end position="94"/>
    </location>
</feature>
<reference evidence="10" key="1">
    <citation type="journal article" date="2019" name="Curr. Biol.">
        <title>Genome Sequence of Striga asiatica Provides Insight into the Evolution of Plant Parasitism.</title>
        <authorList>
            <person name="Yoshida S."/>
            <person name="Kim S."/>
            <person name="Wafula E.K."/>
            <person name="Tanskanen J."/>
            <person name="Kim Y.M."/>
            <person name="Honaas L."/>
            <person name="Yang Z."/>
            <person name="Spallek T."/>
            <person name="Conn C.E."/>
            <person name="Ichihashi Y."/>
            <person name="Cheong K."/>
            <person name="Cui S."/>
            <person name="Der J.P."/>
            <person name="Gundlach H."/>
            <person name="Jiao Y."/>
            <person name="Hori C."/>
            <person name="Ishida J.K."/>
            <person name="Kasahara H."/>
            <person name="Kiba T."/>
            <person name="Kim M.S."/>
            <person name="Koo N."/>
            <person name="Laohavisit A."/>
            <person name="Lee Y.H."/>
            <person name="Lumba S."/>
            <person name="McCourt P."/>
            <person name="Mortimer J.C."/>
            <person name="Mutuku J.M."/>
            <person name="Nomura T."/>
            <person name="Sasaki-Sekimoto Y."/>
            <person name="Seto Y."/>
            <person name="Wang Y."/>
            <person name="Wakatake T."/>
            <person name="Sakakibara H."/>
            <person name="Demura T."/>
            <person name="Yamaguchi S."/>
            <person name="Yoneyama K."/>
            <person name="Manabe R.I."/>
            <person name="Nelson D.C."/>
            <person name="Schulman A.H."/>
            <person name="Timko M.P."/>
            <person name="dePamphilis C.W."/>
            <person name="Choi D."/>
            <person name="Shirasu K."/>
        </authorList>
    </citation>
    <scope>NUCLEOTIDE SEQUENCE [LARGE SCALE GENOMIC DNA]</scope>
    <source>
        <strain evidence="10">cv. UVA1</strain>
    </source>
</reference>
<keyword evidence="10" id="KW-1185">Reference proteome</keyword>
<feature type="domain" description="GAT" evidence="8">
    <location>
        <begin position="135"/>
        <end position="223"/>
    </location>
</feature>
<dbReference type="CDD" id="cd03561">
    <property type="entry name" value="VHS"/>
    <property type="match status" value="1"/>
</dbReference>
<dbReference type="GO" id="GO:0043130">
    <property type="term" value="F:ubiquitin binding"/>
    <property type="evidence" value="ECO:0007669"/>
    <property type="project" value="InterPro"/>
</dbReference>
<dbReference type="PROSITE" id="PS50909">
    <property type="entry name" value="GAT"/>
    <property type="match status" value="1"/>
</dbReference>
<dbReference type="SMART" id="SM00288">
    <property type="entry name" value="VHS"/>
    <property type="match status" value="1"/>
</dbReference>
<accession>A0A5A7PHM2</accession>
<evidence type="ECO:0000313" key="9">
    <source>
        <dbReference type="EMBL" id="GER32152.1"/>
    </source>
</evidence>
<dbReference type="Gene3D" id="1.25.40.90">
    <property type="match status" value="1"/>
</dbReference>
<dbReference type="Gene3D" id="1.20.58.160">
    <property type="match status" value="1"/>
</dbReference>
<keyword evidence="3" id="KW-0813">Transport</keyword>
<evidence type="ECO:0000259" key="8">
    <source>
        <dbReference type="PROSITE" id="PS50909"/>
    </source>
</evidence>
<dbReference type="OrthoDB" id="2018246at2759"/>
<dbReference type="GO" id="GO:0043328">
    <property type="term" value="P:protein transport to vacuole involved in ubiquitin-dependent protein catabolic process via the multivesicular body sorting pathway"/>
    <property type="evidence" value="ECO:0007669"/>
    <property type="project" value="InterPro"/>
</dbReference>
<feature type="region of interest" description="Disordered" evidence="6">
    <location>
        <begin position="302"/>
        <end position="391"/>
    </location>
</feature>
<dbReference type="GO" id="GO:0016020">
    <property type="term" value="C:membrane"/>
    <property type="evidence" value="ECO:0007669"/>
    <property type="project" value="UniProtKB-SubCell"/>
</dbReference>
<evidence type="ECO:0000256" key="6">
    <source>
        <dbReference type="SAM" id="MobiDB-lite"/>
    </source>
</evidence>
<dbReference type="PROSITE" id="PS50179">
    <property type="entry name" value="VHS"/>
    <property type="match status" value="1"/>
</dbReference>
<dbReference type="SUPFAM" id="SSF89009">
    <property type="entry name" value="GAT-like domain"/>
    <property type="match status" value="1"/>
</dbReference>
<evidence type="ECO:0000256" key="4">
    <source>
        <dbReference type="ARBA" id="ARBA00022927"/>
    </source>
</evidence>
<evidence type="ECO:0000256" key="2">
    <source>
        <dbReference type="ARBA" id="ARBA00007708"/>
    </source>
</evidence>
<dbReference type="InterPro" id="IPR008942">
    <property type="entry name" value="ENTH_VHS"/>
</dbReference>
<dbReference type="Proteomes" id="UP000325081">
    <property type="component" value="Unassembled WGS sequence"/>
</dbReference>
<keyword evidence="4" id="KW-0653">Protein transport</keyword>